<dbReference type="Pfam" id="PF02518">
    <property type="entry name" value="HATPase_c"/>
    <property type="match status" value="1"/>
</dbReference>
<dbReference type="InterPro" id="IPR004358">
    <property type="entry name" value="Sig_transdc_His_kin-like_C"/>
</dbReference>
<dbReference type="EMBL" id="JAJLJH010000010">
    <property type="protein sequence ID" value="MCK9688784.1"/>
    <property type="molecule type" value="Genomic_DNA"/>
</dbReference>
<dbReference type="Pfam" id="PF00512">
    <property type="entry name" value="HisKA"/>
    <property type="match status" value="1"/>
</dbReference>
<dbReference type="Proteomes" id="UP001139353">
    <property type="component" value="Unassembled WGS sequence"/>
</dbReference>
<dbReference type="PANTHER" id="PTHR45436">
    <property type="entry name" value="SENSOR HISTIDINE KINASE YKOH"/>
    <property type="match status" value="1"/>
</dbReference>
<dbReference type="InterPro" id="IPR036097">
    <property type="entry name" value="HisK_dim/P_sf"/>
</dbReference>
<dbReference type="PANTHER" id="PTHR45436:SF14">
    <property type="entry name" value="SENSOR PROTEIN QSEC"/>
    <property type="match status" value="1"/>
</dbReference>
<evidence type="ECO:0000256" key="12">
    <source>
        <dbReference type="ARBA" id="ARBA00023136"/>
    </source>
</evidence>
<evidence type="ECO:0000256" key="6">
    <source>
        <dbReference type="ARBA" id="ARBA00022692"/>
    </source>
</evidence>
<dbReference type="GO" id="GO:0000155">
    <property type="term" value="F:phosphorelay sensor kinase activity"/>
    <property type="evidence" value="ECO:0007669"/>
    <property type="project" value="InterPro"/>
</dbReference>
<evidence type="ECO:0000256" key="11">
    <source>
        <dbReference type="ARBA" id="ARBA00023012"/>
    </source>
</evidence>
<dbReference type="InterPro" id="IPR003660">
    <property type="entry name" value="HAMP_dom"/>
</dbReference>
<evidence type="ECO:0000256" key="3">
    <source>
        <dbReference type="ARBA" id="ARBA00012438"/>
    </source>
</evidence>
<comment type="catalytic activity">
    <reaction evidence="1">
        <text>ATP + protein L-histidine = ADP + protein N-phospho-L-histidine.</text>
        <dbReference type="EC" id="2.7.13.3"/>
    </reaction>
</comment>
<evidence type="ECO:0000256" key="1">
    <source>
        <dbReference type="ARBA" id="ARBA00000085"/>
    </source>
</evidence>
<dbReference type="InterPro" id="IPR003661">
    <property type="entry name" value="HisK_dim/P_dom"/>
</dbReference>
<comment type="caution">
    <text evidence="16">The sequence shown here is derived from an EMBL/GenBank/DDBJ whole genome shotgun (WGS) entry which is preliminary data.</text>
</comment>
<keyword evidence="17" id="KW-1185">Reference proteome</keyword>
<accession>A0A9X1YLZ3</accession>
<evidence type="ECO:0000256" key="13">
    <source>
        <dbReference type="SAM" id="Phobius"/>
    </source>
</evidence>
<evidence type="ECO:0000256" key="4">
    <source>
        <dbReference type="ARBA" id="ARBA00022553"/>
    </source>
</evidence>
<keyword evidence="10 13" id="KW-1133">Transmembrane helix</keyword>
<keyword evidence="7" id="KW-0547">Nucleotide-binding</keyword>
<evidence type="ECO:0000259" key="14">
    <source>
        <dbReference type="PROSITE" id="PS50109"/>
    </source>
</evidence>
<feature type="domain" description="HAMP" evidence="15">
    <location>
        <begin position="157"/>
        <end position="209"/>
    </location>
</feature>
<comment type="subcellular location">
    <subcellularLocation>
        <location evidence="2">Membrane</location>
        <topology evidence="2">Multi-pass membrane protein</topology>
    </subcellularLocation>
</comment>
<dbReference type="InterPro" id="IPR050428">
    <property type="entry name" value="TCS_sensor_his_kinase"/>
</dbReference>
<keyword evidence="9" id="KW-0067">ATP-binding</keyword>
<dbReference type="CDD" id="cd00082">
    <property type="entry name" value="HisKA"/>
    <property type="match status" value="1"/>
</dbReference>
<keyword evidence="5" id="KW-0808">Transferase</keyword>
<evidence type="ECO:0000259" key="15">
    <source>
        <dbReference type="PROSITE" id="PS50885"/>
    </source>
</evidence>
<dbReference type="CDD" id="cd00075">
    <property type="entry name" value="HATPase"/>
    <property type="match status" value="1"/>
</dbReference>
<evidence type="ECO:0000256" key="7">
    <source>
        <dbReference type="ARBA" id="ARBA00022741"/>
    </source>
</evidence>
<dbReference type="AlphaFoldDB" id="A0A9X1YLZ3"/>
<organism evidence="16 17">
    <name type="scientific">Scleromatobacter humisilvae</name>
    <dbReference type="NCBI Taxonomy" id="2897159"/>
    <lineage>
        <taxon>Bacteria</taxon>
        <taxon>Pseudomonadati</taxon>
        <taxon>Pseudomonadota</taxon>
        <taxon>Betaproteobacteria</taxon>
        <taxon>Burkholderiales</taxon>
        <taxon>Sphaerotilaceae</taxon>
        <taxon>Scleromatobacter</taxon>
    </lineage>
</organism>
<gene>
    <name evidence="16" type="ORF">LPC04_23980</name>
</gene>
<dbReference type="SUPFAM" id="SSF47384">
    <property type="entry name" value="Homodimeric domain of signal transducing histidine kinase"/>
    <property type="match status" value="1"/>
</dbReference>
<feature type="domain" description="Histidine kinase" evidence="14">
    <location>
        <begin position="217"/>
        <end position="434"/>
    </location>
</feature>
<keyword evidence="6 13" id="KW-0812">Transmembrane</keyword>
<keyword evidence="11" id="KW-0902">Two-component regulatory system</keyword>
<dbReference type="PROSITE" id="PS50109">
    <property type="entry name" value="HIS_KIN"/>
    <property type="match status" value="1"/>
</dbReference>
<dbReference type="Pfam" id="PF00672">
    <property type="entry name" value="HAMP"/>
    <property type="match status" value="1"/>
</dbReference>
<protein>
    <recommendedName>
        <fullName evidence="3">histidine kinase</fullName>
        <ecNumber evidence="3">2.7.13.3</ecNumber>
    </recommendedName>
</protein>
<dbReference type="InterPro" id="IPR005467">
    <property type="entry name" value="His_kinase_dom"/>
</dbReference>
<keyword evidence="4" id="KW-0597">Phosphoprotein</keyword>
<sequence length="440" mass="47028">MRLLLSLLAVLVIAALAMGGSVYWNVLRQTESLFDYQLRQMALSLRDQGEIAPEDARALTDGQLDYVIQIWREDGHEVYATQLQTEPPARAVLGFADIPAGGIVWRTFGVETRDRVIQVAQPQNVRHARAAQAALRSVVPLLAVAPALALVIGWLVSRSLAPLQRLAVEVRSRDSGSLQALPEEDLPDEVLPLVQSLNALLARLGAALAAQRHFVGDAAHELRSPLTALKLQVQVMRRAPDEGTRDEAARALTAGVDRATRLVEQLLALARSEAGPPRDATATPLAELVRQAMADVAPFADARGTTLELDVADGAEGVSVPGDGDVAVLARNLIDNAVRYSPPGGRVSVWVGTDATHATAPVLQVDDDGPGIPQADREMVFDRFVRRDNAADQTGSGLGLAIVRQVALRQGAEVALSDSPAGGLRVRVAWPAREKRADAS</sequence>
<evidence type="ECO:0000313" key="16">
    <source>
        <dbReference type="EMBL" id="MCK9688784.1"/>
    </source>
</evidence>
<dbReference type="InterPro" id="IPR036890">
    <property type="entry name" value="HATPase_C_sf"/>
</dbReference>
<dbReference type="GO" id="GO:0005524">
    <property type="term" value="F:ATP binding"/>
    <property type="evidence" value="ECO:0007669"/>
    <property type="project" value="UniProtKB-KW"/>
</dbReference>
<dbReference type="PROSITE" id="PS50885">
    <property type="entry name" value="HAMP"/>
    <property type="match status" value="1"/>
</dbReference>
<keyword evidence="8" id="KW-0418">Kinase</keyword>
<evidence type="ECO:0000256" key="10">
    <source>
        <dbReference type="ARBA" id="ARBA00022989"/>
    </source>
</evidence>
<dbReference type="Gene3D" id="1.10.287.130">
    <property type="match status" value="1"/>
</dbReference>
<dbReference type="Gene3D" id="3.30.565.10">
    <property type="entry name" value="Histidine kinase-like ATPase, C-terminal domain"/>
    <property type="match status" value="1"/>
</dbReference>
<evidence type="ECO:0000256" key="9">
    <source>
        <dbReference type="ARBA" id="ARBA00022840"/>
    </source>
</evidence>
<evidence type="ECO:0000256" key="8">
    <source>
        <dbReference type="ARBA" id="ARBA00022777"/>
    </source>
</evidence>
<dbReference type="RefSeq" id="WP_275684830.1">
    <property type="nucleotide sequence ID" value="NZ_JAJLJH010000010.1"/>
</dbReference>
<evidence type="ECO:0000256" key="2">
    <source>
        <dbReference type="ARBA" id="ARBA00004141"/>
    </source>
</evidence>
<dbReference type="SMART" id="SM00388">
    <property type="entry name" value="HisKA"/>
    <property type="match status" value="1"/>
</dbReference>
<reference evidence="16" key="1">
    <citation type="submission" date="2021-11" db="EMBL/GenBank/DDBJ databases">
        <title>BS-T2-15 a new species belonging to the Comamonadaceae family isolated from the soil of a French oak forest.</title>
        <authorList>
            <person name="Mieszkin S."/>
            <person name="Alain K."/>
        </authorList>
    </citation>
    <scope>NUCLEOTIDE SEQUENCE</scope>
    <source>
        <strain evidence="16">BS-T2-15</strain>
    </source>
</reference>
<name>A0A9X1YLZ3_9BURK</name>
<evidence type="ECO:0000256" key="5">
    <source>
        <dbReference type="ARBA" id="ARBA00022679"/>
    </source>
</evidence>
<evidence type="ECO:0000313" key="17">
    <source>
        <dbReference type="Proteomes" id="UP001139353"/>
    </source>
</evidence>
<dbReference type="SUPFAM" id="SSF55874">
    <property type="entry name" value="ATPase domain of HSP90 chaperone/DNA topoisomerase II/histidine kinase"/>
    <property type="match status" value="1"/>
</dbReference>
<dbReference type="PRINTS" id="PR00344">
    <property type="entry name" value="BCTRLSENSOR"/>
</dbReference>
<keyword evidence="12 13" id="KW-0472">Membrane</keyword>
<feature type="transmembrane region" description="Helical" evidence="13">
    <location>
        <begin position="133"/>
        <end position="156"/>
    </location>
</feature>
<dbReference type="InterPro" id="IPR003594">
    <property type="entry name" value="HATPase_dom"/>
</dbReference>
<dbReference type="GO" id="GO:0005886">
    <property type="term" value="C:plasma membrane"/>
    <property type="evidence" value="ECO:0007669"/>
    <property type="project" value="TreeGrafter"/>
</dbReference>
<dbReference type="SMART" id="SM00387">
    <property type="entry name" value="HATPase_c"/>
    <property type="match status" value="1"/>
</dbReference>
<dbReference type="EC" id="2.7.13.3" evidence="3"/>
<proteinExistence type="predicted"/>